<sequence>MSTATLAGVSAGRFRRRNYGRNHGYLLDGQKILSVTKILSLGMPKPALINWAAGEAAQLAWEKRDELAKAPYSEFIQTVSKAHERKRNTAAVKGTAVHAYGEKLVHGERVEGIPDEVAKKVDQYVRFLNEWQVVPVITEAPVCNLAVPYGGTFDLVFTSPLFPGRVFLADIKTARAVYGDNALQLEAYGRADFYVGDGGGEVPMENLGITDHVVIHVEENNYHVVEMERGDDVWGTFLHATGIARAMDGPRGESEMDALVIGELYRPGEAWL</sequence>
<protein>
    <recommendedName>
        <fullName evidence="3">Exonuclease</fullName>
    </recommendedName>
</protein>
<evidence type="ECO:0008006" key="3">
    <source>
        <dbReference type="Google" id="ProtNLM"/>
    </source>
</evidence>
<reference evidence="1 2" key="1">
    <citation type="submission" date="2023-01" db="EMBL/GenBank/DDBJ databases">
        <title>Characterization of estradiol degrading bacteria Microbacterium sp. MZT7 and reveal degrading genes through genome analysis.</title>
        <authorList>
            <person name="Hao P."/>
            <person name="Gao Y."/>
        </authorList>
    </citation>
    <scope>NUCLEOTIDE SEQUENCE [LARGE SCALE GENOMIC DNA]</scope>
    <source>
        <strain evidence="1 2">MZT7</strain>
    </source>
</reference>
<proteinExistence type="predicted"/>
<gene>
    <name evidence="1" type="ORF">K8F61_05320</name>
</gene>
<evidence type="ECO:0000313" key="1">
    <source>
        <dbReference type="EMBL" id="UGS27610.1"/>
    </source>
</evidence>
<dbReference type="RefSeq" id="WP_231820942.1">
    <property type="nucleotide sequence ID" value="NZ_CP082781.1"/>
</dbReference>
<evidence type="ECO:0000313" key="2">
    <source>
        <dbReference type="Proteomes" id="UP001199642"/>
    </source>
</evidence>
<keyword evidence="2" id="KW-1185">Reference proteome</keyword>
<organism evidence="1 2">
    <name type="scientific">Microbacterium resistens</name>
    <dbReference type="NCBI Taxonomy" id="156977"/>
    <lineage>
        <taxon>Bacteria</taxon>
        <taxon>Bacillati</taxon>
        <taxon>Actinomycetota</taxon>
        <taxon>Actinomycetes</taxon>
        <taxon>Micrococcales</taxon>
        <taxon>Microbacteriaceae</taxon>
        <taxon>Microbacterium</taxon>
    </lineage>
</organism>
<accession>A0ABY3RWD8</accession>
<dbReference type="Proteomes" id="UP001199642">
    <property type="component" value="Chromosome"/>
</dbReference>
<dbReference type="EMBL" id="CP082781">
    <property type="protein sequence ID" value="UGS27610.1"/>
    <property type="molecule type" value="Genomic_DNA"/>
</dbReference>
<name>A0ABY3RWD8_9MICO</name>